<dbReference type="OrthoDB" id="256906at2"/>
<gene>
    <name evidence="2" type="ORF">E4S40_10040</name>
</gene>
<accession>A0A4Y9QR68</accession>
<comment type="caution">
    <text evidence="2">The sequence shown here is derived from an EMBL/GenBank/DDBJ whole genome shotgun (WGS) entry which is preliminary data.</text>
</comment>
<proteinExistence type="predicted"/>
<sequence length="353" mass="40182">MSRRDFIQQSSMAAMAFSVPFPKIPEFLKNYSMGVVVHSYGMRYGGRLKSEQFPPFLNALNLMKHCQKIGAGGVQTMVSGWDEDFVKMLRSESDQGGMYLEGSIGLPKDEGDLERFEREIKIAKEAGVSVFRTVCLNGRRYENFDSKNQFDEFKSNAIHSLEMAEKIVRKHQVKLAVENHKDWKAAELVEILEKLGSEWVGATVDFGNNVSLIEDPNEVIETLAPYAFSTHVKDMGVKEYEEGFLLSEVPLGEGIVNLKKGMDLCKKFNPDIHFSLEMITRDPLQIPCLKDHYWATFENPSAVEFAKHLAMIRKHEFEGKLPETSPLTTDEKLTLEEDYVQKCLTYSKNNLLT</sequence>
<dbReference type="InterPro" id="IPR050312">
    <property type="entry name" value="IolE/XylAMocC-like"/>
</dbReference>
<name>A0A4Y9QR68_9BACT</name>
<dbReference type="PANTHER" id="PTHR12110:SF53">
    <property type="entry name" value="BLR5974 PROTEIN"/>
    <property type="match status" value="1"/>
</dbReference>
<dbReference type="EMBL" id="SPSB01000003">
    <property type="protein sequence ID" value="TFV94780.1"/>
    <property type="molecule type" value="Genomic_DNA"/>
</dbReference>
<evidence type="ECO:0000259" key="1">
    <source>
        <dbReference type="Pfam" id="PF01261"/>
    </source>
</evidence>
<dbReference type="InterPro" id="IPR013022">
    <property type="entry name" value="Xyl_isomerase-like_TIM-brl"/>
</dbReference>
<dbReference type="GO" id="GO:0016853">
    <property type="term" value="F:isomerase activity"/>
    <property type="evidence" value="ECO:0007669"/>
    <property type="project" value="UniProtKB-KW"/>
</dbReference>
<protein>
    <submittedName>
        <fullName evidence="2">Sugar phosphate isomerase/epimerase</fullName>
    </submittedName>
</protein>
<organism evidence="2 3">
    <name type="scientific">Algoriphagus kandeliae</name>
    <dbReference type="NCBI Taxonomy" id="2562278"/>
    <lineage>
        <taxon>Bacteria</taxon>
        <taxon>Pseudomonadati</taxon>
        <taxon>Bacteroidota</taxon>
        <taxon>Cytophagia</taxon>
        <taxon>Cytophagales</taxon>
        <taxon>Cyclobacteriaceae</taxon>
        <taxon>Algoriphagus</taxon>
    </lineage>
</organism>
<dbReference type="Gene3D" id="3.20.20.150">
    <property type="entry name" value="Divalent-metal-dependent TIM barrel enzymes"/>
    <property type="match status" value="1"/>
</dbReference>
<reference evidence="2 3" key="1">
    <citation type="submission" date="2019-03" db="EMBL/GenBank/DDBJ databases">
        <title>Algoriphagus sp. nov, a new strain isolated from root system soil of mangrove plant Kandelia.</title>
        <authorList>
            <person name="Yin Q."/>
            <person name="Wang K."/>
            <person name="Song Z."/>
        </authorList>
    </citation>
    <scope>NUCLEOTIDE SEQUENCE [LARGE SCALE GENOMIC DNA]</scope>
    <source>
        <strain evidence="2 3">XY-J91</strain>
    </source>
</reference>
<dbReference type="InterPro" id="IPR036237">
    <property type="entry name" value="Xyl_isomerase-like_sf"/>
</dbReference>
<dbReference type="Pfam" id="PF01261">
    <property type="entry name" value="AP_endonuc_2"/>
    <property type="match status" value="1"/>
</dbReference>
<dbReference type="Proteomes" id="UP000297647">
    <property type="component" value="Unassembled WGS sequence"/>
</dbReference>
<dbReference type="AlphaFoldDB" id="A0A4Y9QR68"/>
<evidence type="ECO:0000313" key="3">
    <source>
        <dbReference type="Proteomes" id="UP000297647"/>
    </source>
</evidence>
<feature type="domain" description="Xylose isomerase-like TIM barrel" evidence="1">
    <location>
        <begin position="108"/>
        <end position="282"/>
    </location>
</feature>
<evidence type="ECO:0000313" key="2">
    <source>
        <dbReference type="EMBL" id="TFV94780.1"/>
    </source>
</evidence>
<keyword evidence="2" id="KW-0413">Isomerase</keyword>
<dbReference type="PANTHER" id="PTHR12110">
    <property type="entry name" value="HYDROXYPYRUVATE ISOMERASE"/>
    <property type="match status" value="1"/>
</dbReference>
<dbReference type="SUPFAM" id="SSF51658">
    <property type="entry name" value="Xylose isomerase-like"/>
    <property type="match status" value="1"/>
</dbReference>
<keyword evidence="3" id="KW-1185">Reference proteome</keyword>